<dbReference type="InterPro" id="IPR009799">
    <property type="entry name" value="EthD_dom"/>
</dbReference>
<keyword evidence="4" id="KW-0274">FAD</keyword>
<dbReference type="Gene3D" id="3.30.465.10">
    <property type="match status" value="1"/>
</dbReference>
<dbReference type="InterPro" id="IPR016169">
    <property type="entry name" value="FAD-bd_PCMH_sub2"/>
</dbReference>
<evidence type="ECO:0000259" key="6">
    <source>
        <dbReference type="PROSITE" id="PS51387"/>
    </source>
</evidence>
<dbReference type="Gene3D" id="3.30.70.100">
    <property type="match status" value="1"/>
</dbReference>
<keyword evidence="3" id="KW-0285">Flavoprotein</keyword>
<dbReference type="PANTHER" id="PTHR42973:SF54">
    <property type="entry name" value="FAD-BINDING PCMH-TYPE DOMAIN-CONTAINING PROTEIN"/>
    <property type="match status" value="1"/>
</dbReference>
<protein>
    <submittedName>
        <fullName evidence="7">Bifunctional solanapyrone synthase 4</fullName>
    </submittedName>
</protein>
<evidence type="ECO:0000256" key="2">
    <source>
        <dbReference type="ARBA" id="ARBA00005986"/>
    </source>
</evidence>
<proteinExistence type="inferred from homology"/>
<dbReference type="InterPro" id="IPR006094">
    <property type="entry name" value="Oxid_FAD_bind_N"/>
</dbReference>
<dbReference type="InterPro" id="IPR011008">
    <property type="entry name" value="Dimeric_a/b-barrel"/>
</dbReference>
<dbReference type="Pfam" id="PF07110">
    <property type="entry name" value="EthD"/>
    <property type="match status" value="1"/>
</dbReference>
<organism evidence="7 8">
    <name type="scientific">Phlyctema vagabunda</name>
    <dbReference type="NCBI Taxonomy" id="108571"/>
    <lineage>
        <taxon>Eukaryota</taxon>
        <taxon>Fungi</taxon>
        <taxon>Dikarya</taxon>
        <taxon>Ascomycota</taxon>
        <taxon>Pezizomycotina</taxon>
        <taxon>Leotiomycetes</taxon>
        <taxon>Helotiales</taxon>
        <taxon>Dermateaceae</taxon>
        <taxon>Phlyctema</taxon>
    </lineage>
</organism>
<evidence type="ECO:0000256" key="4">
    <source>
        <dbReference type="ARBA" id="ARBA00022827"/>
    </source>
</evidence>
<reference evidence="7 8" key="1">
    <citation type="submission" date="2024-06" db="EMBL/GenBank/DDBJ databases">
        <title>Complete genome of Phlyctema vagabunda strain 19-DSS-EL-015.</title>
        <authorList>
            <person name="Fiorenzani C."/>
        </authorList>
    </citation>
    <scope>NUCLEOTIDE SEQUENCE [LARGE SCALE GENOMIC DNA]</scope>
    <source>
        <strain evidence="7 8">19-DSS-EL-015</strain>
    </source>
</reference>
<dbReference type="InterPro" id="IPR050416">
    <property type="entry name" value="FAD-linked_Oxidoreductase"/>
</dbReference>
<comment type="similarity">
    <text evidence="2">Belongs to the tpcK family.</text>
</comment>
<evidence type="ECO:0000313" key="8">
    <source>
        <dbReference type="Proteomes" id="UP001629113"/>
    </source>
</evidence>
<dbReference type="InterPro" id="IPR016166">
    <property type="entry name" value="FAD-bd_PCMH"/>
</dbReference>
<dbReference type="EMBL" id="JBFCZG010000007">
    <property type="protein sequence ID" value="KAL3420349.1"/>
    <property type="molecule type" value="Genomic_DNA"/>
</dbReference>
<name>A0ABR4PAK7_9HELO</name>
<dbReference type="Pfam" id="PF01565">
    <property type="entry name" value="FAD_binding_4"/>
    <property type="match status" value="1"/>
</dbReference>
<comment type="caution">
    <text evidence="7">The sequence shown here is derived from an EMBL/GenBank/DDBJ whole genome shotgun (WGS) entry which is preliminary data.</text>
</comment>
<dbReference type="InterPro" id="IPR036318">
    <property type="entry name" value="FAD-bd_PCMH-like_sf"/>
</dbReference>
<gene>
    <name evidence="7" type="ORF">PVAG01_08848</name>
</gene>
<dbReference type="SUPFAM" id="SSF56176">
    <property type="entry name" value="FAD-binding/transporter-associated domain-like"/>
    <property type="match status" value="1"/>
</dbReference>
<keyword evidence="8" id="KW-1185">Reference proteome</keyword>
<evidence type="ECO:0000313" key="7">
    <source>
        <dbReference type="EMBL" id="KAL3420349.1"/>
    </source>
</evidence>
<dbReference type="PROSITE" id="PS51387">
    <property type="entry name" value="FAD_PCMH"/>
    <property type="match status" value="1"/>
</dbReference>
<evidence type="ECO:0000256" key="5">
    <source>
        <dbReference type="ARBA" id="ARBA00023002"/>
    </source>
</evidence>
<dbReference type="Proteomes" id="UP001629113">
    <property type="component" value="Unassembled WGS sequence"/>
</dbReference>
<dbReference type="PANTHER" id="PTHR42973">
    <property type="entry name" value="BINDING OXIDOREDUCTASE, PUTATIVE (AFU_ORTHOLOGUE AFUA_1G17690)-RELATED"/>
    <property type="match status" value="1"/>
</dbReference>
<accession>A0ABR4PAK7</accession>
<dbReference type="SUPFAM" id="SSF54909">
    <property type="entry name" value="Dimeric alpha+beta barrel"/>
    <property type="match status" value="1"/>
</dbReference>
<evidence type="ECO:0000256" key="1">
    <source>
        <dbReference type="ARBA" id="ARBA00005466"/>
    </source>
</evidence>
<comment type="similarity">
    <text evidence="1">Belongs to the oxygen-dependent FAD-linked oxidoreductase family.</text>
</comment>
<feature type="domain" description="FAD-binding PCMH-type" evidence="6">
    <location>
        <begin position="146"/>
        <end position="318"/>
    </location>
</feature>
<sequence>MVANLVATAVKTAVLVQRINNITFEQFDEFWRYEHPKAILQVPTFVEKVLNYTQWHTYKNASGQYDLGSYGSSIPFTMAKWDGIVEIYTNTTDDAFALFADPVYNEVVVPNEDLFLNRSTVQIVIGEEQVIYVNNQTGSYYWSSICYASPYCVFTPSTANQVSVAVKVMARFNATFAVRGGGGHMPIPLYSNTDGGVLIAPTDLNTLQLSDDQESLAIGPGNHWGTVYEYLEPYGLIVVGGRVGSVGVPGLLLGGGVSFYASQYGFASSNVISYEIVLANGTIATASATENPDLFWALKGGGNSLGIVTLFTVKTYPSPQVCVGDITIDFSQRTRFLDATANYANFGALDAKSASIPALIVGRTSYYLLILFYDGPDCNQTAFSNYTAIAELTNDGYGNATTLGDYASGSLFPSGNRELFRTVGGLATRETVEIMNDAVTSMAQQYVGVIDGFAATAGFQTITKDMLEVTASAGGNPQNVDLDNAPYFWLVMNFEWLNAADDEILNASADVVISNITEQLTAAGLHSSFLFMNDAGAGQEVFQNYGNGSLSRLKSIRDSVDPHRVFTDLMPGGWKFADL</sequence>
<keyword evidence="5" id="KW-0560">Oxidoreductase</keyword>
<evidence type="ECO:0000256" key="3">
    <source>
        <dbReference type="ARBA" id="ARBA00022630"/>
    </source>
</evidence>